<evidence type="ECO:0000313" key="2">
    <source>
        <dbReference type="EMBL" id="KAH1082826.1"/>
    </source>
</evidence>
<name>A0A9D3VH12_9ROSI</name>
<sequence>EMYDSIRKATDEEMESYMPTQEQATTSNNMGNIEKAFGNVFFRDNDSVG</sequence>
<feature type="region of interest" description="Disordered" evidence="1">
    <location>
        <begin position="1"/>
        <end position="30"/>
    </location>
</feature>
<accession>A0A9D3VH12</accession>
<gene>
    <name evidence="2" type="ORF">J1N35_022587</name>
</gene>
<feature type="compositionally biased region" description="Basic and acidic residues" evidence="1">
    <location>
        <begin position="1"/>
        <end position="11"/>
    </location>
</feature>
<dbReference type="AlphaFoldDB" id="A0A9D3VH12"/>
<evidence type="ECO:0000256" key="1">
    <source>
        <dbReference type="SAM" id="MobiDB-lite"/>
    </source>
</evidence>
<dbReference type="OrthoDB" id="10534879at2759"/>
<organism evidence="2 3">
    <name type="scientific">Gossypium stocksii</name>
    <dbReference type="NCBI Taxonomy" id="47602"/>
    <lineage>
        <taxon>Eukaryota</taxon>
        <taxon>Viridiplantae</taxon>
        <taxon>Streptophyta</taxon>
        <taxon>Embryophyta</taxon>
        <taxon>Tracheophyta</taxon>
        <taxon>Spermatophyta</taxon>
        <taxon>Magnoliopsida</taxon>
        <taxon>eudicotyledons</taxon>
        <taxon>Gunneridae</taxon>
        <taxon>Pentapetalae</taxon>
        <taxon>rosids</taxon>
        <taxon>malvids</taxon>
        <taxon>Malvales</taxon>
        <taxon>Malvaceae</taxon>
        <taxon>Malvoideae</taxon>
        <taxon>Gossypium</taxon>
    </lineage>
</organism>
<protein>
    <submittedName>
        <fullName evidence="2">Uncharacterized protein</fullName>
    </submittedName>
</protein>
<evidence type="ECO:0000313" key="3">
    <source>
        <dbReference type="Proteomes" id="UP000828251"/>
    </source>
</evidence>
<proteinExistence type="predicted"/>
<feature type="compositionally biased region" description="Polar residues" evidence="1">
    <location>
        <begin position="18"/>
        <end position="30"/>
    </location>
</feature>
<comment type="caution">
    <text evidence="2">The sequence shown here is derived from an EMBL/GenBank/DDBJ whole genome shotgun (WGS) entry which is preliminary data.</text>
</comment>
<dbReference type="EMBL" id="JAIQCV010000007">
    <property type="protein sequence ID" value="KAH1082826.1"/>
    <property type="molecule type" value="Genomic_DNA"/>
</dbReference>
<reference evidence="2 3" key="1">
    <citation type="journal article" date="2021" name="Plant Biotechnol. J.">
        <title>Multi-omics assisted identification of the key and species-specific regulatory components of drought-tolerant mechanisms in Gossypium stocksii.</title>
        <authorList>
            <person name="Yu D."/>
            <person name="Ke L."/>
            <person name="Zhang D."/>
            <person name="Wu Y."/>
            <person name="Sun Y."/>
            <person name="Mei J."/>
            <person name="Sun J."/>
            <person name="Sun Y."/>
        </authorList>
    </citation>
    <scope>NUCLEOTIDE SEQUENCE [LARGE SCALE GENOMIC DNA]</scope>
    <source>
        <strain evidence="3">cv. E1</strain>
        <tissue evidence="2">Leaf</tissue>
    </source>
</reference>
<feature type="non-terminal residue" evidence="2">
    <location>
        <position position="1"/>
    </location>
</feature>
<keyword evidence="3" id="KW-1185">Reference proteome</keyword>
<dbReference type="Proteomes" id="UP000828251">
    <property type="component" value="Unassembled WGS sequence"/>
</dbReference>